<dbReference type="PROSITE" id="PS50977">
    <property type="entry name" value="HTH_TETR_2"/>
    <property type="match status" value="1"/>
</dbReference>
<dbReference type="EMBL" id="JBFPJR010000008">
    <property type="protein sequence ID" value="MEX0427221.1"/>
    <property type="molecule type" value="Genomic_DNA"/>
</dbReference>
<organism evidence="6 7">
    <name type="scientific">Nocardioides eburneus</name>
    <dbReference type="NCBI Taxonomy" id="3231482"/>
    <lineage>
        <taxon>Bacteria</taxon>
        <taxon>Bacillati</taxon>
        <taxon>Actinomycetota</taxon>
        <taxon>Actinomycetes</taxon>
        <taxon>Propionibacteriales</taxon>
        <taxon>Nocardioidaceae</taxon>
        <taxon>Nocardioides</taxon>
    </lineage>
</organism>
<evidence type="ECO:0000256" key="1">
    <source>
        <dbReference type="ARBA" id="ARBA00023015"/>
    </source>
</evidence>
<evidence type="ECO:0000313" key="6">
    <source>
        <dbReference type="EMBL" id="MEX0427221.1"/>
    </source>
</evidence>
<dbReference type="PANTHER" id="PTHR30055">
    <property type="entry name" value="HTH-TYPE TRANSCRIPTIONAL REGULATOR RUTR"/>
    <property type="match status" value="1"/>
</dbReference>
<dbReference type="Pfam" id="PF00440">
    <property type="entry name" value="TetR_N"/>
    <property type="match status" value="1"/>
</dbReference>
<protein>
    <submittedName>
        <fullName evidence="6">TetR/AcrR family transcriptional regulator</fullName>
    </submittedName>
</protein>
<dbReference type="InterPro" id="IPR050109">
    <property type="entry name" value="HTH-type_TetR-like_transc_reg"/>
</dbReference>
<gene>
    <name evidence="6" type="ORF">AB3X52_06270</name>
</gene>
<feature type="DNA-binding region" description="H-T-H motif" evidence="4">
    <location>
        <begin position="32"/>
        <end position="51"/>
    </location>
</feature>
<keyword evidence="3" id="KW-0804">Transcription</keyword>
<dbReference type="Gene3D" id="1.10.10.60">
    <property type="entry name" value="Homeodomain-like"/>
    <property type="match status" value="1"/>
</dbReference>
<evidence type="ECO:0000256" key="3">
    <source>
        <dbReference type="ARBA" id="ARBA00023163"/>
    </source>
</evidence>
<dbReference type="InterPro" id="IPR001647">
    <property type="entry name" value="HTH_TetR"/>
</dbReference>
<sequence>MSLRSAQKQMTRDLLMRSALAVFGEKGYVGTTVDDIAVRAGANRATFYLHFSSKSELVAALIGEVNELVVSTDKPTLTDVVVSGERGKIEAFFARRFDQWPEMMPYVVAANQAADVEPSIQALVDRWHESAIGEITEGLTLADRFAPETRRARALAAFGQLEYYSRRWAHVGGWTELVTRQTALHVLTDSWHSLLVG</sequence>
<dbReference type="PANTHER" id="PTHR30055:SF238">
    <property type="entry name" value="MYCOFACTOCIN BIOSYNTHESIS TRANSCRIPTIONAL REGULATOR MFTR-RELATED"/>
    <property type="match status" value="1"/>
</dbReference>
<proteinExistence type="predicted"/>
<evidence type="ECO:0000256" key="4">
    <source>
        <dbReference type="PROSITE-ProRule" id="PRU00335"/>
    </source>
</evidence>
<dbReference type="RefSeq" id="WP_367992394.1">
    <property type="nucleotide sequence ID" value="NZ_JBFPJR010000008.1"/>
</dbReference>
<keyword evidence="1" id="KW-0805">Transcription regulation</keyword>
<evidence type="ECO:0000313" key="7">
    <source>
        <dbReference type="Proteomes" id="UP001556631"/>
    </source>
</evidence>
<keyword evidence="2 4" id="KW-0238">DNA-binding</keyword>
<keyword evidence="7" id="KW-1185">Reference proteome</keyword>
<dbReference type="Gene3D" id="1.10.357.10">
    <property type="entry name" value="Tetracycline Repressor, domain 2"/>
    <property type="match status" value="1"/>
</dbReference>
<name>A0ABV3SWA3_9ACTN</name>
<dbReference type="PRINTS" id="PR00455">
    <property type="entry name" value="HTHTETR"/>
</dbReference>
<feature type="domain" description="HTH tetR-type" evidence="5">
    <location>
        <begin position="9"/>
        <end position="69"/>
    </location>
</feature>
<reference evidence="6 7" key="1">
    <citation type="submission" date="2024-07" db="EMBL/GenBank/DDBJ databases">
        <authorList>
            <person name="Lee S."/>
            <person name="Kang M."/>
        </authorList>
    </citation>
    <scope>NUCLEOTIDE SEQUENCE [LARGE SCALE GENOMIC DNA]</scope>
    <source>
        <strain evidence="6 7">DS6</strain>
    </source>
</reference>
<accession>A0ABV3SWA3</accession>
<evidence type="ECO:0000259" key="5">
    <source>
        <dbReference type="PROSITE" id="PS50977"/>
    </source>
</evidence>
<dbReference type="InterPro" id="IPR023772">
    <property type="entry name" value="DNA-bd_HTH_TetR-type_CS"/>
</dbReference>
<comment type="caution">
    <text evidence="6">The sequence shown here is derived from an EMBL/GenBank/DDBJ whole genome shotgun (WGS) entry which is preliminary data.</text>
</comment>
<dbReference type="Proteomes" id="UP001556631">
    <property type="component" value="Unassembled WGS sequence"/>
</dbReference>
<dbReference type="InterPro" id="IPR009057">
    <property type="entry name" value="Homeodomain-like_sf"/>
</dbReference>
<dbReference type="SUPFAM" id="SSF46689">
    <property type="entry name" value="Homeodomain-like"/>
    <property type="match status" value="1"/>
</dbReference>
<dbReference type="PROSITE" id="PS01081">
    <property type="entry name" value="HTH_TETR_1"/>
    <property type="match status" value="1"/>
</dbReference>
<evidence type="ECO:0000256" key="2">
    <source>
        <dbReference type="ARBA" id="ARBA00023125"/>
    </source>
</evidence>